<name>A0A0F4VFF3_PSEFL</name>
<protein>
    <submittedName>
        <fullName evidence="1">Uncharacterized protein</fullName>
    </submittedName>
</protein>
<evidence type="ECO:0000313" key="2">
    <source>
        <dbReference type="Proteomes" id="UP000033400"/>
    </source>
</evidence>
<proteinExistence type="predicted"/>
<comment type="caution">
    <text evidence="1">The sequence shown here is derived from an EMBL/GenBank/DDBJ whole genome shotgun (WGS) entry which is preliminary data.</text>
</comment>
<dbReference type="Proteomes" id="UP000033400">
    <property type="component" value="Unassembled WGS sequence"/>
</dbReference>
<organism evidence="1 2">
    <name type="scientific">Pseudomonas fluorescens</name>
    <dbReference type="NCBI Taxonomy" id="294"/>
    <lineage>
        <taxon>Bacteria</taxon>
        <taxon>Pseudomonadati</taxon>
        <taxon>Pseudomonadota</taxon>
        <taxon>Gammaproteobacteria</taxon>
        <taxon>Pseudomonadales</taxon>
        <taxon>Pseudomonadaceae</taxon>
        <taxon>Pseudomonas</taxon>
    </lineage>
</organism>
<dbReference type="EMBL" id="LACH01000003">
    <property type="protein sequence ID" value="KJZ67260.1"/>
    <property type="molecule type" value="Genomic_DNA"/>
</dbReference>
<reference evidence="1 2" key="1">
    <citation type="submission" date="2015-03" db="EMBL/GenBank/DDBJ databases">
        <title>Comparative genomics of Pseudomonas insights into diversity of traits involved in vanlence and defense.</title>
        <authorList>
            <person name="Qin Y."/>
        </authorList>
    </citation>
    <scope>NUCLEOTIDE SEQUENCE [LARGE SCALE GENOMIC DNA]</scope>
    <source>
        <strain evidence="1 2">H24</strain>
    </source>
</reference>
<dbReference type="RefSeq" id="WP_046052623.1">
    <property type="nucleotide sequence ID" value="NZ_LACH01000003.1"/>
</dbReference>
<evidence type="ECO:0000313" key="1">
    <source>
        <dbReference type="EMBL" id="KJZ67260.1"/>
    </source>
</evidence>
<dbReference type="PATRIC" id="fig|294.133.peg.2378"/>
<sequence length="218" mass="26253">MCLYFLNYLCWVFPVDFKLSGENVIYNGTLYSDSRELFRRLYEDHKFLGDKYYNTRCICNIKKLSEVCQDEDDFICKARREIALIAFYLGFEVRIKRIFLVMDDELNDWYYYLVVSDVNKLRLIVLKYVTDTYKRLLNIPDLVSIMKSFVERHRDEFIKRFEQQQPELAEILKELDWPNERDKFFGGDSEFKQELLERLNAKGKGHLLEHFLGKDLGL</sequence>
<gene>
    <name evidence="1" type="ORF">VD17_03095</name>
</gene>
<dbReference type="AlphaFoldDB" id="A0A0F4VFF3"/>
<accession>A0A0F4VFF3</accession>